<dbReference type="Pfam" id="PF17390">
    <property type="entry name" value="Bac_rhamnosid_C"/>
    <property type="match status" value="1"/>
</dbReference>
<dbReference type="Pfam" id="PF05592">
    <property type="entry name" value="Bac_rhamnosid"/>
    <property type="match status" value="1"/>
</dbReference>
<evidence type="ECO:0000259" key="5">
    <source>
        <dbReference type="Pfam" id="PF08531"/>
    </source>
</evidence>
<feature type="domain" description="Alpha-L-rhamnosidase C-terminal" evidence="7">
    <location>
        <begin position="766"/>
        <end position="833"/>
    </location>
</feature>
<evidence type="ECO:0000256" key="3">
    <source>
        <dbReference type="ARBA" id="ARBA00022801"/>
    </source>
</evidence>
<dbReference type="Gene3D" id="2.60.120.260">
    <property type="entry name" value="Galactose-binding domain-like"/>
    <property type="match status" value="2"/>
</dbReference>
<dbReference type="GO" id="GO:0016787">
    <property type="term" value="F:hydrolase activity"/>
    <property type="evidence" value="ECO:0007669"/>
    <property type="project" value="UniProtKB-KW"/>
</dbReference>
<proteinExistence type="predicted"/>
<dbReference type="Pfam" id="PF08531">
    <property type="entry name" value="Bac_rhamnosid_N"/>
    <property type="match status" value="1"/>
</dbReference>
<dbReference type="EC" id="3.2.1.40" evidence="2"/>
<gene>
    <name evidence="8" type="ORF">GCM10009775_30230</name>
</gene>
<dbReference type="PIRSF" id="PIRSF010631">
    <property type="entry name" value="A-rhamnsds"/>
    <property type="match status" value="1"/>
</dbReference>
<dbReference type="Gene3D" id="2.60.420.10">
    <property type="entry name" value="Maltose phosphorylase, domain 3"/>
    <property type="match status" value="1"/>
</dbReference>
<dbReference type="EMBL" id="BAAAOF010000006">
    <property type="protein sequence ID" value="GAA1936283.1"/>
    <property type="molecule type" value="Genomic_DNA"/>
</dbReference>
<evidence type="ECO:0000256" key="1">
    <source>
        <dbReference type="ARBA" id="ARBA00001445"/>
    </source>
</evidence>
<feature type="domain" description="Alpha-L-rhamnosidase concanavalin-like" evidence="4">
    <location>
        <begin position="318"/>
        <end position="411"/>
    </location>
</feature>
<dbReference type="RefSeq" id="WP_248152995.1">
    <property type="nucleotide sequence ID" value="NZ_BAAAOF010000006.1"/>
</dbReference>
<dbReference type="SUPFAM" id="SSF48208">
    <property type="entry name" value="Six-hairpin glycosidases"/>
    <property type="match status" value="1"/>
</dbReference>
<dbReference type="InterPro" id="IPR008928">
    <property type="entry name" value="6-hairpin_glycosidase_sf"/>
</dbReference>
<sequence length="879" mass="96158">MKPVALRLEHRASALGLGTGTPRLSWTNGLVAQVAYEIRVLRADGTVTTSGRIEDSRPSLRPWPGVALTSREGAEVSVRVWADAKQASEWSEPIRVEAGLLDPADWSSEWASPSPAAPAGSPRPAYLLRADFETVGRVQRARLYSTAHGIYDLEVNGRAVDDDVLAPGWSSYRHRLRYRTHDLTETLAAGSNTLGAWLADGWYRGRIGFNGGLWNVYGSDVALLAQLEITDDAGSRIVPLRWRWSNSPITATGLYEGESYDARLELPGWSSPRFDDSQWAEATPLSATSFSADLEAPPGPPVRVIEMISPVATRRDGDVVRLDFGQNISGKLRITVAGAGASTLTMHHAEVLEHGELSVRPLRTARSVDTFTAADDAETTWTPRFAVHGFRYAEVRGLPATARLSAEALVVHSDMARTGYFASSSDLLNRFHTNAVWSMRDNFVDLPTDCPQRDERLGWSGDIQVFTPAAAYLYDCTGVLQNWLRDLAAEQQEFGSVMNFHPWLECGFPSDPAAAWGDAAVIVPWELYRSTGDIELIRTQFASMRAWVEQVSRLTHGTGHWRSGFQLGDWLDPSAPPDRPGDSKTDPRLVATAYHAYTARIATRAAELLGEDAAASELAGIAQRARSAFRHNYVSSAGMIVSDTVTALSLAIGFDLLDSPAQRETAGRRLAELVHEGDYLIQTGFVGTPLVCDALAATGHVDAAYHLLMQERMPSWLYAVTMGATTVWERWDSMLPDGSVNPGEMTSFNHYALGAVVDFMHRIVGGLAVTEPGYRRVRIAPVPGGGLEHASTAHVSPFGPIEVAWAREDSRLILDVSVPPGITADVVLPAPGESPRIVGQGHHRFECAYRRASDDPQPPRRWNIHNPEERLEMIAQGVL</sequence>
<evidence type="ECO:0000256" key="2">
    <source>
        <dbReference type="ARBA" id="ARBA00012652"/>
    </source>
</evidence>
<evidence type="ECO:0000259" key="7">
    <source>
        <dbReference type="Pfam" id="PF17390"/>
    </source>
</evidence>
<evidence type="ECO:0000313" key="8">
    <source>
        <dbReference type="EMBL" id="GAA1936283.1"/>
    </source>
</evidence>
<dbReference type="Gene3D" id="1.50.10.10">
    <property type="match status" value="1"/>
</dbReference>
<dbReference type="InterPro" id="IPR016007">
    <property type="entry name" value="Alpha_rhamnosid"/>
</dbReference>
<name>A0ABN2PWT5_9MICO</name>
<dbReference type="PANTHER" id="PTHR33307:SF6">
    <property type="entry name" value="ALPHA-RHAMNOSIDASE (EUROFUNG)-RELATED"/>
    <property type="match status" value="1"/>
</dbReference>
<protein>
    <recommendedName>
        <fullName evidence="2">alpha-L-rhamnosidase</fullName>
        <ecNumber evidence="2">3.2.1.40</ecNumber>
    </recommendedName>
</protein>
<keyword evidence="3 8" id="KW-0378">Hydrolase</keyword>
<feature type="domain" description="Alpha-L-rhamnosidase six-hairpin glycosidase" evidence="6">
    <location>
        <begin position="417"/>
        <end position="764"/>
    </location>
</feature>
<accession>A0ABN2PWT5</accession>
<evidence type="ECO:0000259" key="6">
    <source>
        <dbReference type="Pfam" id="PF17389"/>
    </source>
</evidence>
<dbReference type="InterPro" id="IPR035396">
    <property type="entry name" value="Bac_rhamnosid6H"/>
</dbReference>
<evidence type="ECO:0000313" key="9">
    <source>
        <dbReference type="Proteomes" id="UP001501343"/>
    </source>
</evidence>
<dbReference type="Gene3D" id="2.60.40.10">
    <property type="entry name" value="Immunoglobulins"/>
    <property type="match status" value="1"/>
</dbReference>
<dbReference type="InterPro" id="IPR012341">
    <property type="entry name" value="6hp_glycosidase-like_sf"/>
</dbReference>
<dbReference type="Pfam" id="PF17389">
    <property type="entry name" value="Bac_rhamnosid6H"/>
    <property type="match status" value="1"/>
</dbReference>
<dbReference type="Pfam" id="PF25788">
    <property type="entry name" value="Ig_Rha78A_N"/>
    <property type="match status" value="1"/>
</dbReference>
<evidence type="ECO:0000259" key="4">
    <source>
        <dbReference type="Pfam" id="PF05592"/>
    </source>
</evidence>
<feature type="domain" description="Bacterial alpha-L-rhamnosidase N-terminal" evidence="5">
    <location>
        <begin position="137"/>
        <end position="306"/>
    </location>
</feature>
<dbReference type="PANTHER" id="PTHR33307">
    <property type="entry name" value="ALPHA-RHAMNOSIDASE (EUROFUNG)"/>
    <property type="match status" value="1"/>
</dbReference>
<dbReference type="InterPro" id="IPR013783">
    <property type="entry name" value="Ig-like_fold"/>
</dbReference>
<reference evidence="8 9" key="1">
    <citation type="journal article" date="2019" name="Int. J. Syst. Evol. Microbiol.">
        <title>The Global Catalogue of Microorganisms (GCM) 10K type strain sequencing project: providing services to taxonomists for standard genome sequencing and annotation.</title>
        <authorList>
            <consortium name="The Broad Institute Genomics Platform"/>
            <consortium name="The Broad Institute Genome Sequencing Center for Infectious Disease"/>
            <person name="Wu L."/>
            <person name="Ma J."/>
        </authorList>
    </citation>
    <scope>NUCLEOTIDE SEQUENCE [LARGE SCALE GENOMIC DNA]</scope>
    <source>
        <strain evidence="8 9">JCM 14900</strain>
    </source>
</reference>
<dbReference type="InterPro" id="IPR013737">
    <property type="entry name" value="Bac_rhamnosid_N"/>
</dbReference>
<comment type="catalytic activity">
    <reaction evidence="1">
        <text>Hydrolysis of terminal non-reducing alpha-L-rhamnose residues in alpha-L-rhamnosides.</text>
        <dbReference type="EC" id="3.2.1.40"/>
    </reaction>
</comment>
<comment type="caution">
    <text evidence="8">The sequence shown here is derived from an EMBL/GenBank/DDBJ whole genome shotgun (WGS) entry which is preliminary data.</text>
</comment>
<organism evidence="8 9">
    <name type="scientific">Microbacterium aoyamense</name>
    <dbReference type="NCBI Taxonomy" id="344166"/>
    <lineage>
        <taxon>Bacteria</taxon>
        <taxon>Bacillati</taxon>
        <taxon>Actinomycetota</taxon>
        <taxon>Actinomycetes</taxon>
        <taxon>Micrococcales</taxon>
        <taxon>Microbacteriaceae</taxon>
        <taxon>Microbacterium</taxon>
    </lineage>
</organism>
<dbReference type="InterPro" id="IPR008902">
    <property type="entry name" value="Rhamnosid_concanavalin"/>
</dbReference>
<dbReference type="InterPro" id="IPR035398">
    <property type="entry name" value="Bac_rhamnosid_C"/>
</dbReference>
<keyword evidence="9" id="KW-1185">Reference proteome</keyword>
<dbReference type="Proteomes" id="UP001501343">
    <property type="component" value="Unassembled WGS sequence"/>
</dbReference>